<dbReference type="GO" id="GO:0004066">
    <property type="term" value="F:asparagine synthase (glutamine-hydrolyzing) activity"/>
    <property type="evidence" value="ECO:0007669"/>
    <property type="project" value="UniProtKB-EC"/>
</dbReference>
<dbReference type="Pfam" id="PF00733">
    <property type="entry name" value="Asn_synthase"/>
    <property type="match status" value="3"/>
</dbReference>
<dbReference type="CDD" id="cd00712">
    <property type="entry name" value="AsnB"/>
    <property type="match status" value="1"/>
</dbReference>
<dbReference type="Gene3D" id="3.40.50.620">
    <property type="entry name" value="HUPs"/>
    <property type="match status" value="1"/>
</dbReference>
<dbReference type="InterPro" id="IPR050795">
    <property type="entry name" value="Asn_Synthetase"/>
</dbReference>
<dbReference type="EC" id="6.3.5.4" evidence="2"/>
<comment type="caution">
    <text evidence="15">The sequence shown here is derived from an EMBL/GenBank/DDBJ whole genome shotgun (WGS) entry which is preliminary data.</text>
</comment>
<dbReference type="InterPro" id="IPR001962">
    <property type="entry name" value="Asn_synthase"/>
</dbReference>
<keyword evidence="8 11" id="KW-0315">Glutamine amidotransferase</keyword>
<reference evidence="15 16" key="1">
    <citation type="journal article" date="2019" name="Fungal Biol. Biotechnol.">
        <title>Draft genome sequence of fastidious pathogen Ceratobasidium theobromae, which causes vascular-streak dieback in Theobroma cacao.</title>
        <authorList>
            <person name="Ali S.S."/>
            <person name="Asman A."/>
            <person name="Shao J."/>
            <person name="Firmansyah A.P."/>
            <person name="Susilo A.W."/>
            <person name="Rosmana A."/>
            <person name="McMahon P."/>
            <person name="Junaid M."/>
            <person name="Guest D."/>
            <person name="Kheng T.Y."/>
            <person name="Meinhardt L.W."/>
            <person name="Bailey B.A."/>
        </authorList>
    </citation>
    <scope>NUCLEOTIDE SEQUENCE [LARGE SCALE GENOMIC DNA]</scope>
    <source>
        <strain evidence="15 16">CT2</strain>
    </source>
</reference>
<dbReference type="FunFam" id="3.40.50.620:FF:000031">
    <property type="entry name" value="Asparagine synthase B"/>
    <property type="match status" value="1"/>
</dbReference>
<sequence>MCGIFAVHGIDNPAAWRSKAIACSKKLRHRGPDWSGYYVGARSILAHERLAIVGVDTGAQPLFSEDGKLSLAVNGEIYNYIALRKTFAEGQTFKTHSDCEVILHLYRQKDKGLCNLLDGMFSFVLLDESVTPSRIIAARDPIGITTLYQGRSSKNPGAVYFASELKALVDECDQIISFPPGHVYDSSSDTLERYFHPTWWNGDSEAEGSIPTNKADLTLLRETLEDAVRKRLMSEVPYGVLLSGGLDSSLIASIAARETEKVALAQMAARQRRIEALSGANTPRDVLVDEAVTLASWPQLHSFSIGLPNSPDLVAARKAAAYLGTIHHEYTFTVQEGLDAIPDVIYHLETYDVTTVRASTPMYLLSRKIKAMGVKMVLSGEGSDEVLGGYLYFHAAPTPESFHQECVKRVKNLHTSDCLRANKSTMAWGLEARVPFLDKQFLEVAMNIDPREKTFSKGAETRLDEDGKPRMEKYILRKAFDCSPDGKVNIYAWWNNVGLMHRQPYLPRSILWRQKEQFSDGVGYSWIDGIKNHAGSVVSDEAFANRHKDFPEDTPDTKEGYFIREVFQSLFPSEAAARTAVRWIPRGDWGCAADPSGRSVSIHNAAYTATD</sequence>
<evidence type="ECO:0000256" key="10">
    <source>
        <dbReference type="PIRNR" id="PIRNR001589"/>
    </source>
</evidence>
<evidence type="ECO:0000313" key="15">
    <source>
        <dbReference type="EMBL" id="KAB5593058.1"/>
    </source>
</evidence>
<evidence type="ECO:0000256" key="1">
    <source>
        <dbReference type="ARBA" id="ARBA00005187"/>
    </source>
</evidence>
<dbReference type="PROSITE" id="PS51278">
    <property type="entry name" value="GATASE_TYPE_2"/>
    <property type="match status" value="1"/>
</dbReference>
<dbReference type="InterPro" id="IPR014729">
    <property type="entry name" value="Rossmann-like_a/b/a_fold"/>
</dbReference>
<accession>A0A5N5QNA5</accession>
<evidence type="ECO:0000256" key="11">
    <source>
        <dbReference type="PIRSR" id="PIRSR001589-1"/>
    </source>
</evidence>
<name>A0A5N5QNA5_9AGAM</name>
<dbReference type="AlphaFoldDB" id="A0A5N5QNA5"/>
<evidence type="ECO:0000256" key="4">
    <source>
        <dbReference type="ARBA" id="ARBA00022605"/>
    </source>
</evidence>
<evidence type="ECO:0000259" key="14">
    <source>
        <dbReference type="PROSITE" id="PS51278"/>
    </source>
</evidence>
<dbReference type="Gene3D" id="3.60.20.10">
    <property type="entry name" value="Glutamine Phosphoribosylpyrophosphate, subunit 1, domain 1"/>
    <property type="match status" value="1"/>
</dbReference>
<dbReference type="Pfam" id="PF13537">
    <property type="entry name" value="GATase_7"/>
    <property type="match status" value="1"/>
</dbReference>
<dbReference type="SUPFAM" id="SSF52402">
    <property type="entry name" value="Adenine nucleotide alpha hydrolases-like"/>
    <property type="match status" value="1"/>
</dbReference>
<evidence type="ECO:0000256" key="5">
    <source>
        <dbReference type="ARBA" id="ARBA00022741"/>
    </source>
</evidence>
<evidence type="ECO:0000256" key="12">
    <source>
        <dbReference type="PIRSR" id="PIRSR001589-2"/>
    </source>
</evidence>
<evidence type="ECO:0000256" key="13">
    <source>
        <dbReference type="PIRSR" id="PIRSR001589-3"/>
    </source>
</evidence>
<feature type="binding site" evidence="12">
    <location>
        <position position="241"/>
    </location>
    <ligand>
        <name>ATP</name>
        <dbReference type="ChEBI" id="CHEBI:30616"/>
    </ligand>
</feature>
<proteinExistence type="predicted"/>
<dbReference type="GO" id="GO:0005829">
    <property type="term" value="C:cytosol"/>
    <property type="evidence" value="ECO:0007669"/>
    <property type="project" value="TreeGrafter"/>
</dbReference>
<keyword evidence="5 10" id="KW-0547">Nucleotide-binding</keyword>
<gene>
    <name evidence="15" type="ORF">CTheo_3523</name>
</gene>
<keyword evidence="4 11" id="KW-0028">Amino-acid biosynthesis</keyword>
<dbReference type="NCBIfam" id="TIGR01536">
    <property type="entry name" value="asn_synth_AEB"/>
    <property type="match status" value="1"/>
</dbReference>
<dbReference type="InterPro" id="IPR029055">
    <property type="entry name" value="Ntn_hydrolases_N"/>
</dbReference>
<dbReference type="InterPro" id="IPR033738">
    <property type="entry name" value="AsnB_N"/>
</dbReference>
<evidence type="ECO:0000256" key="8">
    <source>
        <dbReference type="ARBA" id="ARBA00022962"/>
    </source>
</evidence>
<keyword evidence="3" id="KW-0436">Ligase</keyword>
<dbReference type="OrthoDB" id="409189at2759"/>
<dbReference type="InterPro" id="IPR006426">
    <property type="entry name" value="Asn_synth_AEB"/>
</dbReference>
<keyword evidence="7 11" id="KW-0061">Asparagine biosynthesis</keyword>
<feature type="binding site" evidence="12">
    <location>
        <position position="305"/>
    </location>
    <ligand>
        <name>ATP</name>
        <dbReference type="ChEBI" id="CHEBI:30616"/>
    </ligand>
</feature>
<feature type="site" description="Important for beta-aspartyl-AMP intermediate formation" evidence="13">
    <location>
        <position position="381"/>
    </location>
</feature>
<feature type="binding site" evidence="12">
    <location>
        <begin position="379"/>
        <end position="380"/>
    </location>
    <ligand>
        <name>ATP</name>
        <dbReference type="ChEBI" id="CHEBI:30616"/>
    </ligand>
</feature>
<evidence type="ECO:0000256" key="7">
    <source>
        <dbReference type="ARBA" id="ARBA00022888"/>
    </source>
</evidence>
<evidence type="ECO:0000256" key="6">
    <source>
        <dbReference type="ARBA" id="ARBA00022840"/>
    </source>
</evidence>
<feature type="binding site" evidence="12">
    <location>
        <position position="98"/>
    </location>
    <ligand>
        <name>L-glutamine</name>
        <dbReference type="ChEBI" id="CHEBI:58359"/>
    </ligand>
</feature>
<dbReference type="CDD" id="cd01991">
    <property type="entry name" value="Asn_synthase_B_C"/>
    <property type="match status" value="1"/>
</dbReference>
<keyword evidence="16" id="KW-1185">Reference proteome</keyword>
<dbReference type="InterPro" id="IPR017932">
    <property type="entry name" value="GATase_2_dom"/>
</dbReference>
<feature type="domain" description="Glutamine amidotransferase type-2" evidence="14">
    <location>
        <begin position="2"/>
        <end position="189"/>
    </location>
</feature>
<evidence type="ECO:0000256" key="2">
    <source>
        <dbReference type="ARBA" id="ARBA00012737"/>
    </source>
</evidence>
<feature type="active site" description="For GATase activity" evidence="11">
    <location>
        <position position="2"/>
    </location>
</feature>
<dbReference type="EMBL" id="SSOP01000047">
    <property type="protein sequence ID" value="KAB5593058.1"/>
    <property type="molecule type" value="Genomic_DNA"/>
</dbReference>
<dbReference type="Proteomes" id="UP000383932">
    <property type="component" value="Unassembled WGS sequence"/>
</dbReference>
<evidence type="ECO:0000256" key="3">
    <source>
        <dbReference type="ARBA" id="ARBA00022598"/>
    </source>
</evidence>
<evidence type="ECO:0000313" key="16">
    <source>
        <dbReference type="Proteomes" id="UP000383932"/>
    </source>
</evidence>
<dbReference type="SUPFAM" id="SSF56235">
    <property type="entry name" value="N-terminal nucleophile aminohydrolases (Ntn hydrolases)"/>
    <property type="match status" value="1"/>
</dbReference>
<dbReference type="PANTHER" id="PTHR11772:SF2">
    <property type="entry name" value="ASPARAGINE SYNTHETASE [GLUTAMINE-HYDROLYZING]"/>
    <property type="match status" value="1"/>
</dbReference>
<comment type="catalytic activity">
    <reaction evidence="9">
        <text>L-aspartate + L-glutamine + ATP + H2O = L-asparagine + L-glutamate + AMP + diphosphate + H(+)</text>
        <dbReference type="Rhea" id="RHEA:12228"/>
        <dbReference type="ChEBI" id="CHEBI:15377"/>
        <dbReference type="ChEBI" id="CHEBI:15378"/>
        <dbReference type="ChEBI" id="CHEBI:29985"/>
        <dbReference type="ChEBI" id="CHEBI:29991"/>
        <dbReference type="ChEBI" id="CHEBI:30616"/>
        <dbReference type="ChEBI" id="CHEBI:33019"/>
        <dbReference type="ChEBI" id="CHEBI:58048"/>
        <dbReference type="ChEBI" id="CHEBI:58359"/>
        <dbReference type="ChEBI" id="CHEBI:456215"/>
        <dbReference type="EC" id="6.3.5.4"/>
    </reaction>
</comment>
<organism evidence="15 16">
    <name type="scientific">Ceratobasidium theobromae</name>
    <dbReference type="NCBI Taxonomy" id="1582974"/>
    <lineage>
        <taxon>Eukaryota</taxon>
        <taxon>Fungi</taxon>
        <taxon>Dikarya</taxon>
        <taxon>Basidiomycota</taxon>
        <taxon>Agaricomycotina</taxon>
        <taxon>Agaricomycetes</taxon>
        <taxon>Cantharellales</taxon>
        <taxon>Ceratobasidiaceae</taxon>
        <taxon>Ceratobasidium</taxon>
    </lineage>
</organism>
<dbReference type="GO" id="GO:0005524">
    <property type="term" value="F:ATP binding"/>
    <property type="evidence" value="ECO:0007669"/>
    <property type="project" value="UniProtKB-KW"/>
</dbReference>
<protein>
    <recommendedName>
        <fullName evidence="2">asparagine synthase (glutamine-hydrolyzing)</fullName>
        <ecNumber evidence="2">6.3.5.4</ecNumber>
    </recommendedName>
</protein>
<dbReference type="GO" id="GO:0006529">
    <property type="term" value="P:asparagine biosynthetic process"/>
    <property type="evidence" value="ECO:0007669"/>
    <property type="project" value="UniProtKB-KW"/>
</dbReference>
<evidence type="ECO:0000256" key="9">
    <source>
        <dbReference type="ARBA" id="ARBA00048741"/>
    </source>
</evidence>
<dbReference type="PANTHER" id="PTHR11772">
    <property type="entry name" value="ASPARAGINE SYNTHETASE"/>
    <property type="match status" value="1"/>
</dbReference>
<dbReference type="PIRSF" id="PIRSF001589">
    <property type="entry name" value="Asn_synthetase_glu-h"/>
    <property type="match status" value="1"/>
</dbReference>
<comment type="pathway">
    <text evidence="1">Amino-acid biosynthesis; L-asparagine biosynthesis; L-asparagine from L-aspartate (L-Gln route): step 1/1.</text>
</comment>
<keyword evidence="6 10" id="KW-0067">ATP-binding</keyword>